<sequence>MLQALRHHWRGFKTDDPEVTMFIGPSTNAVPLEIGVFDDADGVAIFDAMPARPPSVA</sequence>
<dbReference type="HOGENOM" id="CLU_2988092_0_0_11"/>
<evidence type="ECO:0000313" key="1">
    <source>
        <dbReference type="EMBL" id="CCM63535.1"/>
    </source>
</evidence>
<comment type="caution">
    <text evidence="1">The sequence shown here is derived from an EMBL/GenBank/DDBJ whole genome shotgun (WGS) entry which is preliminary data.</text>
</comment>
<dbReference type="Proteomes" id="UP000018291">
    <property type="component" value="Unassembled WGS sequence"/>
</dbReference>
<name>R4YYU0_9ACTN</name>
<gene>
    <name evidence="1" type="ORF">BN381_250028</name>
</gene>
<dbReference type="EMBL" id="CANL01000018">
    <property type="protein sequence ID" value="CCM63535.1"/>
    <property type="molecule type" value="Genomic_DNA"/>
</dbReference>
<reference evidence="1 2" key="1">
    <citation type="journal article" date="2013" name="ISME J.">
        <title>Metabolic model for the filamentous 'Candidatus Microthrix parvicella' based on genomic and metagenomic analyses.</title>
        <authorList>
            <person name="Jon McIlroy S."/>
            <person name="Kristiansen R."/>
            <person name="Albertsen M."/>
            <person name="Michael Karst S."/>
            <person name="Rossetti S."/>
            <person name="Lund Nielsen J."/>
            <person name="Tandoi V."/>
            <person name="James Seviour R."/>
            <person name="Nielsen P.H."/>
        </authorList>
    </citation>
    <scope>NUCLEOTIDE SEQUENCE [LARGE SCALE GENOMIC DNA]</scope>
    <source>
        <strain evidence="1 2">RN1</strain>
    </source>
</reference>
<proteinExistence type="predicted"/>
<organism evidence="1 2">
    <name type="scientific">Candidatus Neomicrothrix parvicella RN1</name>
    <dbReference type="NCBI Taxonomy" id="1229780"/>
    <lineage>
        <taxon>Bacteria</taxon>
        <taxon>Bacillati</taxon>
        <taxon>Actinomycetota</taxon>
        <taxon>Acidimicrobiia</taxon>
        <taxon>Acidimicrobiales</taxon>
        <taxon>Microthrixaceae</taxon>
        <taxon>Candidatus Neomicrothrix</taxon>
    </lineage>
</organism>
<keyword evidence="2" id="KW-1185">Reference proteome</keyword>
<accession>R4YYU0</accession>
<protein>
    <submittedName>
        <fullName evidence="1">Uncharacterized protein</fullName>
    </submittedName>
</protein>
<dbReference type="AlphaFoldDB" id="R4YYU0"/>
<evidence type="ECO:0000313" key="2">
    <source>
        <dbReference type="Proteomes" id="UP000018291"/>
    </source>
</evidence>